<evidence type="ECO:0000256" key="18">
    <source>
        <dbReference type="PIRSR" id="PIRSR006135-1"/>
    </source>
</evidence>
<evidence type="ECO:0000313" key="21">
    <source>
        <dbReference type="Proteomes" id="UP000256977"/>
    </source>
</evidence>
<keyword evidence="21" id="KW-1185">Reference proteome</keyword>
<protein>
    <recommendedName>
        <fullName evidence="16">Adenosylcobinamide kinase</fullName>
        <ecNumber evidence="8">2.7.1.156</ecNumber>
        <ecNumber evidence="9">2.7.7.62</ecNumber>
    </recommendedName>
    <alternativeName>
        <fullName evidence="17">Adenosylcobinamide-phosphate guanylyltransferase</fullName>
    </alternativeName>
</protein>
<keyword evidence="15 19" id="KW-0342">GTP-binding</keyword>
<dbReference type="EMBL" id="QRDZ01000001">
    <property type="protein sequence ID" value="RED89315.1"/>
    <property type="molecule type" value="Genomic_DNA"/>
</dbReference>
<dbReference type="Gene3D" id="3.40.50.300">
    <property type="entry name" value="P-loop containing nucleotide triphosphate hydrolases"/>
    <property type="match status" value="1"/>
</dbReference>
<organism evidence="20 21">
    <name type="scientific">Cohnella phaseoli</name>
    <dbReference type="NCBI Taxonomy" id="456490"/>
    <lineage>
        <taxon>Bacteria</taxon>
        <taxon>Bacillati</taxon>
        <taxon>Bacillota</taxon>
        <taxon>Bacilli</taxon>
        <taxon>Bacillales</taxon>
        <taxon>Paenibacillaceae</taxon>
        <taxon>Cohnella</taxon>
    </lineage>
</organism>
<evidence type="ECO:0000256" key="10">
    <source>
        <dbReference type="ARBA" id="ARBA00022573"/>
    </source>
</evidence>
<evidence type="ECO:0000256" key="2">
    <source>
        <dbReference type="ARBA" id="ARBA00000711"/>
    </source>
</evidence>
<dbReference type="GO" id="GO:0008820">
    <property type="term" value="F:cobinamide phosphate guanylyltransferase activity"/>
    <property type="evidence" value="ECO:0007669"/>
    <property type="project" value="UniProtKB-EC"/>
</dbReference>
<keyword evidence="20" id="KW-0548">Nucleotidyltransferase</keyword>
<dbReference type="GO" id="GO:0005525">
    <property type="term" value="F:GTP binding"/>
    <property type="evidence" value="ECO:0007669"/>
    <property type="project" value="UniProtKB-KW"/>
</dbReference>
<feature type="binding site" evidence="19">
    <location>
        <position position="84"/>
    </location>
    <ligand>
        <name>GTP</name>
        <dbReference type="ChEBI" id="CHEBI:37565"/>
    </ligand>
</feature>
<dbReference type="InterPro" id="IPR027417">
    <property type="entry name" value="P-loop_NTPase"/>
</dbReference>
<reference evidence="20 21" key="1">
    <citation type="submission" date="2018-07" db="EMBL/GenBank/DDBJ databases">
        <title>Genomic Encyclopedia of Type Strains, Phase III (KMG-III): the genomes of soil and plant-associated and newly described type strains.</title>
        <authorList>
            <person name="Whitman W."/>
        </authorList>
    </citation>
    <scope>NUCLEOTIDE SEQUENCE [LARGE SCALE GENOMIC DNA]</scope>
    <source>
        <strain evidence="20 21">CECT 7287</strain>
    </source>
</reference>
<accession>A0A3D9KUH8</accession>
<evidence type="ECO:0000256" key="11">
    <source>
        <dbReference type="ARBA" id="ARBA00022679"/>
    </source>
</evidence>
<dbReference type="EC" id="2.7.7.62" evidence="9"/>
<evidence type="ECO:0000256" key="3">
    <source>
        <dbReference type="ARBA" id="ARBA00001522"/>
    </source>
</evidence>
<dbReference type="PANTHER" id="PTHR34848">
    <property type="match status" value="1"/>
</dbReference>
<evidence type="ECO:0000256" key="7">
    <source>
        <dbReference type="ARBA" id="ARBA00007490"/>
    </source>
</evidence>
<feature type="active site" description="GMP-histidine intermediate" evidence="18">
    <location>
        <position position="53"/>
    </location>
</feature>
<comment type="catalytic activity">
    <reaction evidence="3">
        <text>adenosylcob(III)inamide + GTP = adenosylcob(III)inamide phosphate + GDP + H(+)</text>
        <dbReference type="Rhea" id="RHEA:15765"/>
        <dbReference type="ChEBI" id="CHEBI:2480"/>
        <dbReference type="ChEBI" id="CHEBI:15378"/>
        <dbReference type="ChEBI" id="CHEBI:37565"/>
        <dbReference type="ChEBI" id="CHEBI:58189"/>
        <dbReference type="ChEBI" id="CHEBI:58502"/>
        <dbReference type="EC" id="2.7.1.156"/>
    </reaction>
</comment>
<keyword evidence="14" id="KW-0067">ATP-binding</keyword>
<evidence type="ECO:0000256" key="14">
    <source>
        <dbReference type="ARBA" id="ARBA00022840"/>
    </source>
</evidence>
<dbReference type="GO" id="GO:0043752">
    <property type="term" value="F:adenosylcobinamide kinase activity"/>
    <property type="evidence" value="ECO:0007669"/>
    <property type="project" value="UniProtKB-EC"/>
</dbReference>
<dbReference type="CDD" id="cd00544">
    <property type="entry name" value="CobU"/>
    <property type="match status" value="1"/>
</dbReference>
<sequence length="182" mass="20140">MNIVMVSGGVRSGKSAYAERLVLERSSAAPAKVLYVATGLRWDGEMDERIDKHRARRPAEWDTLEAASDLSVSPYEDYDFVLVDTLSAWIANRLMEIPEERLGDKSLAQRILTRVDEYIEALGASRLREAVIVTDEVGWGGVALSPLGRRFQDIVGEANQRLAARADEAVVVVSGLPWRLKG</sequence>
<evidence type="ECO:0000256" key="17">
    <source>
        <dbReference type="ARBA" id="ARBA00030571"/>
    </source>
</evidence>
<feature type="binding site" evidence="19">
    <location>
        <begin position="8"/>
        <end position="15"/>
    </location>
    <ligand>
        <name>GTP</name>
        <dbReference type="ChEBI" id="CHEBI:37565"/>
    </ligand>
</feature>
<dbReference type="OrthoDB" id="9799422at2"/>
<comment type="similarity">
    <text evidence="7">Belongs to the CobU/CobP family.</text>
</comment>
<dbReference type="PANTHER" id="PTHR34848:SF1">
    <property type="entry name" value="BIFUNCTIONAL ADENOSYLCOBALAMIN BIOSYNTHESIS PROTEIN COBU"/>
    <property type="match status" value="1"/>
</dbReference>
<evidence type="ECO:0000256" key="6">
    <source>
        <dbReference type="ARBA" id="ARBA00005159"/>
    </source>
</evidence>
<dbReference type="AlphaFoldDB" id="A0A3D9KUH8"/>
<comment type="pathway">
    <text evidence="6">Cofactor biosynthesis; adenosylcobalamin biosynthesis; adenosylcobalamin from cob(II)yrinate a,c-diamide: step 5/7.</text>
</comment>
<evidence type="ECO:0000256" key="8">
    <source>
        <dbReference type="ARBA" id="ARBA00012016"/>
    </source>
</evidence>
<feature type="binding site" evidence="19">
    <location>
        <begin position="37"/>
        <end position="39"/>
    </location>
    <ligand>
        <name>GTP</name>
        <dbReference type="ChEBI" id="CHEBI:37565"/>
    </ligand>
</feature>
<dbReference type="PIRSF" id="PIRSF006135">
    <property type="entry name" value="CobU"/>
    <property type="match status" value="1"/>
</dbReference>
<evidence type="ECO:0000256" key="5">
    <source>
        <dbReference type="ARBA" id="ARBA00004692"/>
    </source>
</evidence>
<dbReference type="Proteomes" id="UP000256977">
    <property type="component" value="Unassembled WGS sequence"/>
</dbReference>
<dbReference type="SUPFAM" id="SSF52540">
    <property type="entry name" value="P-loop containing nucleoside triphosphate hydrolases"/>
    <property type="match status" value="1"/>
</dbReference>
<evidence type="ECO:0000256" key="12">
    <source>
        <dbReference type="ARBA" id="ARBA00022741"/>
    </source>
</evidence>
<dbReference type="RefSeq" id="WP_116058767.1">
    <property type="nucleotide sequence ID" value="NZ_QRDZ01000001.1"/>
</dbReference>
<dbReference type="GO" id="GO:0009236">
    <property type="term" value="P:cobalamin biosynthetic process"/>
    <property type="evidence" value="ECO:0007669"/>
    <property type="project" value="UniProtKB-UniPathway"/>
</dbReference>
<comment type="catalytic activity">
    <reaction evidence="1">
        <text>adenosylcob(III)inamide + ATP = adenosylcob(III)inamide phosphate + ADP + H(+)</text>
        <dbReference type="Rhea" id="RHEA:15769"/>
        <dbReference type="ChEBI" id="CHEBI:2480"/>
        <dbReference type="ChEBI" id="CHEBI:15378"/>
        <dbReference type="ChEBI" id="CHEBI:30616"/>
        <dbReference type="ChEBI" id="CHEBI:58502"/>
        <dbReference type="ChEBI" id="CHEBI:456216"/>
        <dbReference type="EC" id="2.7.1.156"/>
    </reaction>
</comment>
<keyword evidence="11 20" id="KW-0808">Transferase</keyword>
<dbReference type="UniPathway" id="UPA00148">
    <property type="reaction ID" value="UER00236"/>
</dbReference>
<gene>
    <name evidence="20" type="ORF">DFP98_101291</name>
</gene>
<name>A0A3D9KUH8_9BACL</name>
<evidence type="ECO:0000313" key="20">
    <source>
        <dbReference type="EMBL" id="RED89315.1"/>
    </source>
</evidence>
<keyword evidence="13 20" id="KW-0418">Kinase</keyword>
<dbReference type="GO" id="GO:0005524">
    <property type="term" value="F:ATP binding"/>
    <property type="evidence" value="ECO:0007669"/>
    <property type="project" value="UniProtKB-KW"/>
</dbReference>
<evidence type="ECO:0000256" key="19">
    <source>
        <dbReference type="PIRSR" id="PIRSR006135-2"/>
    </source>
</evidence>
<proteinExistence type="inferred from homology"/>
<dbReference type="InterPro" id="IPR003203">
    <property type="entry name" value="CobU/CobP"/>
</dbReference>
<dbReference type="EC" id="2.7.1.156" evidence="8"/>
<keyword evidence="12 19" id="KW-0547">Nucleotide-binding</keyword>
<dbReference type="Pfam" id="PF02283">
    <property type="entry name" value="CobU"/>
    <property type="match status" value="1"/>
</dbReference>
<comment type="catalytic activity">
    <reaction evidence="2">
        <text>adenosylcob(III)inamide phosphate + GTP + H(+) = adenosylcob(III)inamide-GDP + diphosphate</text>
        <dbReference type="Rhea" id="RHEA:22712"/>
        <dbReference type="ChEBI" id="CHEBI:15378"/>
        <dbReference type="ChEBI" id="CHEBI:33019"/>
        <dbReference type="ChEBI" id="CHEBI:37565"/>
        <dbReference type="ChEBI" id="CHEBI:58502"/>
        <dbReference type="ChEBI" id="CHEBI:60487"/>
        <dbReference type="EC" id="2.7.7.62"/>
    </reaction>
</comment>
<evidence type="ECO:0000256" key="15">
    <source>
        <dbReference type="ARBA" id="ARBA00023134"/>
    </source>
</evidence>
<evidence type="ECO:0000256" key="9">
    <source>
        <dbReference type="ARBA" id="ARBA00012523"/>
    </source>
</evidence>
<feature type="binding site" evidence="19">
    <location>
        <begin position="54"/>
        <end position="57"/>
    </location>
    <ligand>
        <name>GTP</name>
        <dbReference type="ChEBI" id="CHEBI:37565"/>
    </ligand>
</feature>
<comment type="function">
    <text evidence="4">Catalyzes ATP-dependent phosphorylation of adenosylcobinamide and addition of GMP to adenosylcobinamide phosphate.</text>
</comment>
<evidence type="ECO:0000256" key="1">
    <source>
        <dbReference type="ARBA" id="ARBA00000312"/>
    </source>
</evidence>
<evidence type="ECO:0000256" key="13">
    <source>
        <dbReference type="ARBA" id="ARBA00022777"/>
    </source>
</evidence>
<feature type="binding site" evidence="19">
    <location>
        <position position="65"/>
    </location>
    <ligand>
        <name>GTP</name>
        <dbReference type="ChEBI" id="CHEBI:37565"/>
    </ligand>
</feature>
<evidence type="ECO:0000256" key="4">
    <source>
        <dbReference type="ARBA" id="ARBA00003889"/>
    </source>
</evidence>
<keyword evidence="10" id="KW-0169">Cobalamin biosynthesis</keyword>
<comment type="pathway">
    <text evidence="5">Cofactor biosynthesis; adenosylcobalamin biosynthesis; adenosylcobalamin from cob(II)yrinate a,c-diamide: step 6/7.</text>
</comment>
<comment type="caution">
    <text evidence="20">The sequence shown here is derived from an EMBL/GenBank/DDBJ whole genome shotgun (WGS) entry which is preliminary data.</text>
</comment>
<evidence type="ECO:0000256" key="16">
    <source>
        <dbReference type="ARBA" id="ARBA00029570"/>
    </source>
</evidence>